<dbReference type="EMBL" id="LAZR01023014">
    <property type="protein sequence ID" value="KKL79946.1"/>
    <property type="molecule type" value="Genomic_DNA"/>
</dbReference>
<gene>
    <name evidence="1" type="ORF">LCGC14_2009700</name>
</gene>
<accession>A0A0F9FN72</accession>
<dbReference type="AlphaFoldDB" id="A0A0F9FN72"/>
<organism evidence="1">
    <name type="scientific">marine sediment metagenome</name>
    <dbReference type="NCBI Taxonomy" id="412755"/>
    <lineage>
        <taxon>unclassified sequences</taxon>
        <taxon>metagenomes</taxon>
        <taxon>ecological metagenomes</taxon>
    </lineage>
</organism>
<name>A0A0F9FN72_9ZZZZ</name>
<reference evidence="1" key="1">
    <citation type="journal article" date="2015" name="Nature">
        <title>Complex archaea that bridge the gap between prokaryotes and eukaryotes.</title>
        <authorList>
            <person name="Spang A."/>
            <person name="Saw J.H."/>
            <person name="Jorgensen S.L."/>
            <person name="Zaremba-Niedzwiedzka K."/>
            <person name="Martijn J."/>
            <person name="Lind A.E."/>
            <person name="van Eijk R."/>
            <person name="Schleper C."/>
            <person name="Guy L."/>
            <person name="Ettema T.J."/>
        </authorList>
    </citation>
    <scope>NUCLEOTIDE SEQUENCE</scope>
</reference>
<evidence type="ECO:0000313" key="1">
    <source>
        <dbReference type="EMBL" id="KKL79946.1"/>
    </source>
</evidence>
<feature type="non-terminal residue" evidence="1">
    <location>
        <position position="1"/>
    </location>
</feature>
<protein>
    <submittedName>
        <fullName evidence="1">Uncharacterized protein</fullName>
    </submittedName>
</protein>
<sequence length="112" mass="12954">AVILANTLQIIPVEDERKTLLQKIVDKLNIGGLLYIKTAGKSLSGRSSLNKRNKYNDGYFFKFKNRQNKIYATFRTGFTLEKLLSYVPDVLSIEKKFIVNSKELSVMFKRFK</sequence>
<proteinExistence type="predicted"/>
<comment type="caution">
    <text evidence="1">The sequence shown here is derived from an EMBL/GenBank/DDBJ whole genome shotgun (WGS) entry which is preliminary data.</text>
</comment>